<accession>A0A212UH89</accession>
<dbReference type="RefSeq" id="WP_141106655.1">
    <property type="nucleotide sequence ID" value="NZ_FYEW01000004.1"/>
</dbReference>
<dbReference type="OrthoDB" id="1442750at2"/>
<name>A0A212UH89_9BACT</name>
<protein>
    <submittedName>
        <fullName evidence="1">Uncharacterized protein</fullName>
    </submittedName>
</protein>
<reference evidence="2" key="1">
    <citation type="submission" date="2017-06" db="EMBL/GenBank/DDBJ databases">
        <authorList>
            <person name="Varghese N."/>
            <person name="Submissions S."/>
        </authorList>
    </citation>
    <scope>NUCLEOTIDE SEQUENCE [LARGE SCALE GENOMIC DNA]</scope>
    <source>
        <strain evidence="2">DSM 11116</strain>
    </source>
</reference>
<sequence length="224" mass="26232">MNDILDKFRARLTGAIAELTSVQLSYDSLIQGVVGVQTDYFFIDNKAKRTELEELSRQMNLHLNGVFINTPRERFDIICRLAHKQMEGTLKFFLFKRFNGIKDSEKALQDFKAAYNQKIDAYNQRNPPKEWSKINPTNWKNVTFFQSYTFLGMLINNEQWLKGIKILNEYRNTLSHFGYFEEVAKASSRDSNFKRFASEMPVLFVVDLLEETLMLAELQLLKKS</sequence>
<dbReference type="EMBL" id="FYEW01000004">
    <property type="protein sequence ID" value="SNC77619.1"/>
    <property type="molecule type" value="Genomic_DNA"/>
</dbReference>
<dbReference type="Proteomes" id="UP000198131">
    <property type="component" value="Unassembled WGS sequence"/>
</dbReference>
<organism evidence="1 2">
    <name type="scientific">Hymenobacter gelipurpurascens</name>
    <dbReference type="NCBI Taxonomy" id="89968"/>
    <lineage>
        <taxon>Bacteria</taxon>
        <taxon>Pseudomonadati</taxon>
        <taxon>Bacteroidota</taxon>
        <taxon>Cytophagia</taxon>
        <taxon>Cytophagales</taxon>
        <taxon>Hymenobacteraceae</taxon>
        <taxon>Hymenobacter</taxon>
    </lineage>
</organism>
<dbReference type="AlphaFoldDB" id="A0A212UH89"/>
<proteinExistence type="predicted"/>
<evidence type="ECO:0000313" key="1">
    <source>
        <dbReference type="EMBL" id="SNC77619.1"/>
    </source>
</evidence>
<evidence type="ECO:0000313" key="2">
    <source>
        <dbReference type="Proteomes" id="UP000198131"/>
    </source>
</evidence>
<gene>
    <name evidence="1" type="ORF">SAMN06265337_4215</name>
</gene>
<keyword evidence="2" id="KW-1185">Reference proteome</keyword>